<comment type="caution">
    <text evidence="7">The sequence shown here is derived from an EMBL/GenBank/DDBJ whole genome shotgun (WGS) entry which is preliminary data.</text>
</comment>
<dbReference type="InterPro" id="IPR036365">
    <property type="entry name" value="PGBD-like_sf"/>
</dbReference>
<protein>
    <recommendedName>
        <fullName evidence="3">N-acetylmuramoyl-L-alanine amidase</fullName>
        <ecNumber evidence="3">3.5.1.28</ecNumber>
    </recommendedName>
</protein>
<dbReference type="PANTHER" id="PTHR30417:SF1">
    <property type="entry name" value="N-ACETYLMURAMOYL-L-ALANINE AMIDASE AMID"/>
    <property type="match status" value="1"/>
</dbReference>
<name>A0AAW9RV10_9HYPH</name>
<dbReference type="Proteomes" id="UP001378188">
    <property type="component" value="Unassembled WGS sequence"/>
</dbReference>
<organism evidence="7 8">
    <name type="scientific">Microbaculum marinum</name>
    <dbReference type="NCBI Taxonomy" id="1764581"/>
    <lineage>
        <taxon>Bacteria</taxon>
        <taxon>Pseudomonadati</taxon>
        <taxon>Pseudomonadota</taxon>
        <taxon>Alphaproteobacteria</taxon>
        <taxon>Hyphomicrobiales</taxon>
        <taxon>Tepidamorphaceae</taxon>
        <taxon>Microbaculum</taxon>
    </lineage>
</organism>
<dbReference type="CDD" id="cd06583">
    <property type="entry name" value="PGRP"/>
    <property type="match status" value="1"/>
</dbReference>
<dbReference type="Gene3D" id="1.10.101.10">
    <property type="entry name" value="PGBD-like superfamily/PGBD"/>
    <property type="match status" value="1"/>
</dbReference>
<comment type="similarity">
    <text evidence="2">Belongs to the N-acetylmuramoyl-L-alanine amidase 2 family.</text>
</comment>
<dbReference type="GO" id="GO:0019867">
    <property type="term" value="C:outer membrane"/>
    <property type="evidence" value="ECO:0007669"/>
    <property type="project" value="TreeGrafter"/>
</dbReference>
<evidence type="ECO:0000256" key="2">
    <source>
        <dbReference type="ARBA" id="ARBA00007553"/>
    </source>
</evidence>
<dbReference type="GO" id="GO:0008745">
    <property type="term" value="F:N-acetylmuramoyl-L-alanine amidase activity"/>
    <property type="evidence" value="ECO:0007669"/>
    <property type="project" value="UniProtKB-EC"/>
</dbReference>
<dbReference type="SUPFAM" id="SSF55846">
    <property type="entry name" value="N-acetylmuramoyl-L-alanine amidase-like"/>
    <property type="match status" value="1"/>
</dbReference>
<feature type="domain" description="N-acetylmuramoyl-L-alanine amidase" evidence="6">
    <location>
        <begin position="10"/>
        <end position="146"/>
    </location>
</feature>
<gene>
    <name evidence="7" type="ORF">V3328_10295</name>
</gene>
<accession>A0AAW9RV10</accession>
<dbReference type="GO" id="GO:0009253">
    <property type="term" value="P:peptidoglycan catabolic process"/>
    <property type="evidence" value="ECO:0007669"/>
    <property type="project" value="InterPro"/>
</dbReference>
<dbReference type="InterPro" id="IPR051206">
    <property type="entry name" value="NAMLAA_amidase_2"/>
</dbReference>
<dbReference type="Pfam" id="PF01510">
    <property type="entry name" value="Amidase_2"/>
    <property type="match status" value="1"/>
</dbReference>
<dbReference type="RefSeq" id="WP_340329564.1">
    <property type="nucleotide sequence ID" value="NZ_JAZHOF010000004.1"/>
</dbReference>
<dbReference type="InterPro" id="IPR002477">
    <property type="entry name" value="Peptidoglycan-bd-like"/>
</dbReference>
<dbReference type="SMART" id="SM00644">
    <property type="entry name" value="Ami_2"/>
    <property type="match status" value="1"/>
</dbReference>
<dbReference type="EC" id="3.5.1.28" evidence="3"/>
<comment type="catalytic activity">
    <reaction evidence="1">
        <text>Hydrolyzes the link between N-acetylmuramoyl residues and L-amino acid residues in certain cell-wall glycopeptides.</text>
        <dbReference type="EC" id="3.5.1.28"/>
    </reaction>
</comment>
<evidence type="ECO:0000259" key="6">
    <source>
        <dbReference type="SMART" id="SM00644"/>
    </source>
</evidence>
<dbReference type="InterPro" id="IPR036505">
    <property type="entry name" value="Amidase/PGRP_sf"/>
</dbReference>
<dbReference type="PANTHER" id="PTHR30417">
    <property type="entry name" value="N-ACETYLMURAMOYL-L-ALANINE AMIDASE AMID"/>
    <property type="match status" value="1"/>
</dbReference>
<keyword evidence="8" id="KW-1185">Reference proteome</keyword>
<evidence type="ECO:0000256" key="1">
    <source>
        <dbReference type="ARBA" id="ARBA00001561"/>
    </source>
</evidence>
<reference evidence="7 8" key="1">
    <citation type="submission" date="2024-02" db="EMBL/GenBank/DDBJ databases">
        <title>Genome analysis and characterization of Microbaculum marinisediminis sp. nov., isolated from marine sediment.</title>
        <authorList>
            <person name="Du Z.-J."/>
            <person name="Ye Y.-Q."/>
            <person name="Zhang Z.-R."/>
            <person name="Yuan S.-M."/>
            <person name="Zhang X.-Y."/>
        </authorList>
    </citation>
    <scope>NUCLEOTIDE SEQUENCE [LARGE SCALE GENOMIC DNA]</scope>
    <source>
        <strain evidence="7 8">SDUM1044001</strain>
    </source>
</reference>
<dbReference type="InterPro" id="IPR036366">
    <property type="entry name" value="PGBDSf"/>
</dbReference>
<evidence type="ECO:0000313" key="8">
    <source>
        <dbReference type="Proteomes" id="UP001378188"/>
    </source>
</evidence>
<dbReference type="SUPFAM" id="SSF47090">
    <property type="entry name" value="PGBD-like"/>
    <property type="match status" value="1"/>
</dbReference>
<dbReference type="EMBL" id="JAZHOF010000004">
    <property type="protein sequence ID" value="MEJ8571863.1"/>
    <property type="molecule type" value="Genomic_DNA"/>
</dbReference>
<dbReference type="GO" id="GO:0071555">
    <property type="term" value="P:cell wall organization"/>
    <property type="evidence" value="ECO:0007669"/>
    <property type="project" value="UniProtKB-KW"/>
</dbReference>
<dbReference type="Gene3D" id="3.40.80.10">
    <property type="entry name" value="Peptidoglycan recognition protein-like"/>
    <property type="match status" value="1"/>
</dbReference>
<dbReference type="GO" id="GO:0009254">
    <property type="term" value="P:peptidoglycan turnover"/>
    <property type="evidence" value="ECO:0007669"/>
    <property type="project" value="TreeGrafter"/>
</dbReference>
<dbReference type="Pfam" id="PF01471">
    <property type="entry name" value="PG_binding_1"/>
    <property type="match status" value="1"/>
</dbReference>
<evidence type="ECO:0000313" key="7">
    <source>
        <dbReference type="EMBL" id="MEJ8571863.1"/>
    </source>
</evidence>
<dbReference type="InterPro" id="IPR002502">
    <property type="entry name" value="Amidase_domain"/>
</dbReference>
<evidence type="ECO:0000256" key="4">
    <source>
        <dbReference type="ARBA" id="ARBA00022801"/>
    </source>
</evidence>
<sequence length="245" mass="26744">MTVSSEIRESPNHDSRNGAPVDILLLHYTGMTSAEAALDRLCDPTAKVSCHWFVHVDGRVVRLVPESERAWHAGVSSWAGEIDINARSVGIEIDNPGHEFGYRPFPDAQVEAVAGLCREILARHPIPSGRVLAHSDVAPARKQDPGELFPWARLASDGIGHWVEPERLTSGRRLEPGAAGPDVADLQGRLASYGYGITPDGVYDAATVAVVTAFQRHFRPARVDGIADVSTRRTLDRLLRALPRR</sequence>
<keyword evidence="5" id="KW-0961">Cell wall biogenesis/degradation</keyword>
<keyword evidence="4 7" id="KW-0378">Hydrolase</keyword>
<dbReference type="AlphaFoldDB" id="A0AAW9RV10"/>
<evidence type="ECO:0000256" key="3">
    <source>
        <dbReference type="ARBA" id="ARBA00011901"/>
    </source>
</evidence>
<evidence type="ECO:0000256" key="5">
    <source>
        <dbReference type="ARBA" id="ARBA00023316"/>
    </source>
</evidence>
<proteinExistence type="inferred from homology"/>